<comment type="caution">
    <text evidence="1">The sequence shown here is derived from an EMBL/GenBank/DDBJ whole genome shotgun (WGS) entry which is preliminary data.</text>
</comment>
<dbReference type="EMBL" id="JACSRA010000001">
    <property type="protein sequence ID" value="MBD7909729.1"/>
    <property type="molecule type" value="Genomic_DNA"/>
</dbReference>
<accession>A0ABR8PNT2</accession>
<evidence type="ECO:0000313" key="2">
    <source>
        <dbReference type="Proteomes" id="UP000627781"/>
    </source>
</evidence>
<gene>
    <name evidence="1" type="ORF">H9661_00035</name>
</gene>
<sequence>MRKEPVKINVKIYKSDNDECIINELYKFENAITMLTSGRLAIPRLNRTEGFIIYKIKESYYHITNDILCLHVDEEITVK</sequence>
<protein>
    <submittedName>
        <fullName evidence="1">Uncharacterized protein</fullName>
    </submittedName>
</protein>
<organism evidence="1 2">
    <name type="scientific">Clostridium cibarium</name>
    <dbReference type="NCBI Taxonomy" id="2762247"/>
    <lineage>
        <taxon>Bacteria</taxon>
        <taxon>Bacillati</taxon>
        <taxon>Bacillota</taxon>
        <taxon>Clostridia</taxon>
        <taxon>Eubacteriales</taxon>
        <taxon>Clostridiaceae</taxon>
        <taxon>Clostridium</taxon>
    </lineage>
</organism>
<proteinExistence type="predicted"/>
<keyword evidence="2" id="KW-1185">Reference proteome</keyword>
<dbReference type="Proteomes" id="UP000627781">
    <property type="component" value="Unassembled WGS sequence"/>
</dbReference>
<reference evidence="1 2" key="1">
    <citation type="submission" date="2020-08" db="EMBL/GenBank/DDBJ databases">
        <title>A Genomic Blueprint of the Chicken Gut Microbiome.</title>
        <authorList>
            <person name="Gilroy R."/>
            <person name="Ravi A."/>
            <person name="Getino M."/>
            <person name="Pursley I."/>
            <person name="Horton D.L."/>
            <person name="Alikhan N.-F."/>
            <person name="Baker D."/>
            <person name="Gharbi K."/>
            <person name="Hall N."/>
            <person name="Watson M."/>
            <person name="Adriaenssens E.M."/>
            <person name="Foster-Nyarko E."/>
            <person name="Jarju S."/>
            <person name="Secka A."/>
            <person name="Antonio M."/>
            <person name="Oren A."/>
            <person name="Chaudhuri R."/>
            <person name="La Ragione R.M."/>
            <person name="Hildebrand F."/>
            <person name="Pallen M.J."/>
        </authorList>
    </citation>
    <scope>NUCLEOTIDE SEQUENCE [LARGE SCALE GENOMIC DNA]</scope>
    <source>
        <strain evidence="1 2">Sa3CVN1</strain>
    </source>
</reference>
<dbReference type="RefSeq" id="WP_191767391.1">
    <property type="nucleotide sequence ID" value="NZ_JACSRA010000001.1"/>
</dbReference>
<evidence type="ECO:0000313" key="1">
    <source>
        <dbReference type="EMBL" id="MBD7909729.1"/>
    </source>
</evidence>
<name>A0ABR8PNT2_9CLOT</name>